<keyword evidence="2" id="KW-1185">Reference proteome</keyword>
<dbReference type="Proteomes" id="UP001497457">
    <property type="component" value="Chromosome 2b"/>
</dbReference>
<evidence type="ECO:0000313" key="1">
    <source>
        <dbReference type="EMBL" id="CAL4970866.1"/>
    </source>
</evidence>
<dbReference type="EMBL" id="OZ075112">
    <property type="protein sequence ID" value="CAL4970866.1"/>
    <property type="molecule type" value="Genomic_DNA"/>
</dbReference>
<sequence length="186" mass="20486">MVGLKEMACQDAARQPSAWLRRLLHTKFFEPCPEHPAVTASQSTRSFGCNLFCTDCTGSGALCSSCVAAGHEGHRIIQIRKSSAHCMVKLADVERLLSVSQVQTYLINREEAMFLDKREMSGKGRASRTRCEECNRGLQHEGALFCSLGCKAEVIKDRLDFNMSFAVDPRSDSSGEELSESGSDDD</sequence>
<dbReference type="PANTHER" id="PTHR31065:SF49">
    <property type="entry name" value="PLATZ TRANSCRIPTION FACTOR FAMILY PROTEIN"/>
    <property type="match status" value="1"/>
</dbReference>
<evidence type="ECO:0000313" key="2">
    <source>
        <dbReference type="Proteomes" id="UP001497457"/>
    </source>
</evidence>
<gene>
    <name evidence="1" type="ORF">URODEC1_LOCUS50319</name>
</gene>
<organism evidence="1 2">
    <name type="scientific">Urochloa decumbens</name>
    <dbReference type="NCBI Taxonomy" id="240449"/>
    <lineage>
        <taxon>Eukaryota</taxon>
        <taxon>Viridiplantae</taxon>
        <taxon>Streptophyta</taxon>
        <taxon>Embryophyta</taxon>
        <taxon>Tracheophyta</taxon>
        <taxon>Spermatophyta</taxon>
        <taxon>Magnoliopsida</taxon>
        <taxon>Liliopsida</taxon>
        <taxon>Poales</taxon>
        <taxon>Poaceae</taxon>
        <taxon>PACMAD clade</taxon>
        <taxon>Panicoideae</taxon>
        <taxon>Panicodae</taxon>
        <taxon>Paniceae</taxon>
        <taxon>Melinidinae</taxon>
        <taxon>Urochloa</taxon>
    </lineage>
</organism>
<dbReference type="PANTHER" id="PTHR31065">
    <property type="entry name" value="PLATZ TRANSCRIPTION FACTOR FAMILY PROTEIN"/>
    <property type="match status" value="1"/>
</dbReference>
<dbReference type="InterPro" id="IPR006734">
    <property type="entry name" value="PLATZ"/>
</dbReference>
<dbReference type="AlphaFoldDB" id="A0ABC8ZZI0"/>
<name>A0ABC8ZZI0_9POAL</name>
<reference evidence="1 2" key="2">
    <citation type="submission" date="2024-10" db="EMBL/GenBank/DDBJ databases">
        <authorList>
            <person name="Ryan C."/>
        </authorList>
    </citation>
    <scope>NUCLEOTIDE SEQUENCE [LARGE SCALE GENOMIC DNA]</scope>
</reference>
<proteinExistence type="predicted"/>
<accession>A0ABC8ZZI0</accession>
<protein>
    <submittedName>
        <fullName evidence="1">Uncharacterized protein</fullName>
    </submittedName>
</protein>
<reference evidence="2" key="1">
    <citation type="submission" date="2024-06" db="EMBL/GenBank/DDBJ databases">
        <authorList>
            <person name="Ryan C."/>
        </authorList>
    </citation>
    <scope>NUCLEOTIDE SEQUENCE [LARGE SCALE GENOMIC DNA]</scope>
</reference>
<dbReference type="Pfam" id="PF04640">
    <property type="entry name" value="PLATZ"/>
    <property type="match status" value="1"/>
</dbReference>